<dbReference type="InterPro" id="IPR036838">
    <property type="entry name" value="Ribosomal_uS10_dom_sf"/>
</dbReference>
<keyword evidence="18" id="KW-1185">Reference proteome</keyword>
<gene>
    <name evidence="17" type="ORF">OPV22_010810</name>
</gene>
<evidence type="ECO:0000256" key="15">
    <source>
        <dbReference type="SAM" id="Phobius"/>
    </source>
</evidence>
<comment type="function">
    <text evidence="1">May function as sodium-coupled metabolite transporter across the chloroplast envelope.</text>
</comment>
<evidence type="ECO:0000256" key="3">
    <source>
        <dbReference type="ARBA" id="ARBA00004141"/>
    </source>
</evidence>
<comment type="similarity">
    <text evidence="14">Belongs to the monovalent cation:proton antiporter 2 (CPA2) transporter (TC 2.A.37) family. CHX (TC 2.A.37.4) subfamily.</text>
</comment>
<evidence type="ECO:0000313" key="18">
    <source>
        <dbReference type="Proteomes" id="UP001222027"/>
    </source>
</evidence>
<dbReference type="NCBIfam" id="TIGR01046">
    <property type="entry name" value="uS10_euk_arch"/>
    <property type="match status" value="1"/>
</dbReference>
<evidence type="ECO:0000313" key="17">
    <source>
        <dbReference type="EMBL" id="KAJ8500258.1"/>
    </source>
</evidence>
<sequence>MATTAGGGGSTDDNLIGASYAGTMSIYCRRAMLTTSAGVWLGDNPFRFSLTLLLYQLITIFGASSLIHVVLSRLGQPIAISQILAGVLLGPSFLGRNLWFAGRFFARQSFEQLNTVYALSLVIFYFVVGVKADLSLIHKVGKKAVVIAVLGTLLPYISVFLMATALQHKMPPPLTETPVLIILSDRWCLTSYAVVSIVLRELNLLTSKLGRLAMSAALIADIVHLFAEACVGTFLVSEKEGDPMKGLLALLSFLGLVGIIMLVMRPLVLWLIRRTPDGALLSEASFVSVLLMALACGLMSEIIGVDFMAGPFFFGLVLPGGAPLGTTLVERVDRFVTGVLLPVCLVVGGMRTNLASLADATQWGWFEMFVVLCVVSKFLGVVLPCICSDMPHRDAVSLGLMMSSKGIYEVGTAIRWKETQIVDDQLYTTLILSIVIFGGGTAPLVKYLYRPEDCYVAYKRRTLQHAMPDDELRILACVHEQENVVPVLALLDASGPSPMAPICVYLLHLIQLVGRADAVLHPHRRHKKSSAVPVVFSESDHIVNAFQSFEKQHRDGISIIPYICISPYSTMHDDVCSLAHDKKVTLVIVPFHKHFGADGSTSSASSAVQAVNLNVLRYAPCSVGILVDNGLSDAGSLVHRVAVYFLGGTDDREALAYGARMAEHANVELTVVRFLPPKEWREQGREEIIDDRMLMQFLRDRVDGERVVYREEVVKDGEKTMEVIRETSPQFSLLIVGRRAGKESPLTAAMSMWSEYPELGVIGDLLASTDLGSRASTLVVQQQARVMGAMGRSAHSPVSTPKKKRVEWEKKKGGVVEKAERGLCFGLFSIETMAASAYGTMKPTKLGLEEPQEQLHRIRITLSSKNVKNLEKVCADLVRGAKDKRLTVKGPVRMPTKVLHITTRKSPCGEGTNTWDRFELRVHKRVIDLVSSSEVVKQITSITIEPGK</sequence>
<evidence type="ECO:0000256" key="8">
    <source>
        <dbReference type="ARBA" id="ARBA00022958"/>
    </source>
</evidence>
<dbReference type="GO" id="GO:0015935">
    <property type="term" value="C:small ribosomal subunit"/>
    <property type="evidence" value="ECO:0007669"/>
    <property type="project" value="InterPro"/>
</dbReference>
<dbReference type="InterPro" id="IPR038770">
    <property type="entry name" value="Na+/solute_symporter_sf"/>
</dbReference>
<reference evidence="17 18" key="1">
    <citation type="submission" date="2022-12" db="EMBL/GenBank/DDBJ databases">
        <title>Chromosome-scale assembly of the Ensete ventricosum genome.</title>
        <authorList>
            <person name="Dussert Y."/>
            <person name="Stocks J."/>
            <person name="Wendawek A."/>
            <person name="Woldeyes F."/>
            <person name="Nichols R.A."/>
            <person name="Borrell J.S."/>
        </authorList>
    </citation>
    <scope>NUCLEOTIDE SEQUENCE [LARGE SCALE GENOMIC DNA]</scope>
    <source>
        <strain evidence="18">cv. Maze</strain>
        <tissue evidence="17">Seeds</tissue>
    </source>
</reference>
<dbReference type="SUPFAM" id="SSF54999">
    <property type="entry name" value="Ribosomal protein S10"/>
    <property type="match status" value="1"/>
</dbReference>
<dbReference type="GO" id="GO:0012505">
    <property type="term" value="C:endomembrane system"/>
    <property type="evidence" value="ECO:0007669"/>
    <property type="project" value="TreeGrafter"/>
</dbReference>
<keyword evidence="12 15" id="KW-0472">Membrane</keyword>
<evidence type="ECO:0000256" key="4">
    <source>
        <dbReference type="ARBA" id="ARBA00007102"/>
    </source>
</evidence>
<feature type="transmembrane region" description="Helical" evidence="15">
    <location>
        <begin position="78"/>
        <end position="95"/>
    </location>
</feature>
<evidence type="ECO:0000256" key="12">
    <source>
        <dbReference type="ARBA" id="ARBA00023136"/>
    </source>
</evidence>
<evidence type="ECO:0000256" key="13">
    <source>
        <dbReference type="ARBA" id="ARBA00023274"/>
    </source>
</evidence>
<keyword evidence="11" id="KW-0406">Ion transport</keyword>
<feature type="transmembrane region" description="Helical" evidence="15">
    <location>
        <begin position="335"/>
        <end position="351"/>
    </location>
</feature>
<evidence type="ECO:0000256" key="5">
    <source>
        <dbReference type="ARBA" id="ARBA00022448"/>
    </source>
</evidence>
<dbReference type="Pfam" id="PF00999">
    <property type="entry name" value="Na_H_Exchanger"/>
    <property type="match status" value="1"/>
</dbReference>
<dbReference type="GO" id="GO:0016020">
    <property type="term" value="C:membrane"/>
    <property type="evidence" value="ECO:0007669"/>
    <property type="project" value="UniProtKB-SubCell"/>
</dbReference>
<dbReference type="InterPro" id="IPR005729">
    <property type="entry name" value="Ribosomal_uS10_euk/arc"/>
</dbReference>
<evidence type="ECO:0000256" key="9">
    <source>
        <dbReference type="ARBA" id="ARBA00022980"/>
    </source>
</evidence>
<dbReference type="InterPro" id="IPR027486">
    <property type="entry name" value="Ribosomal_uS10_dom"/>
</dbReference>
<dbReference type="GO" id="GO:0006813">
    <property type="term" value="P:potassium ion transport"/>
    <property type="evidence" value="ECO:0007669"/>
    <property type="project" value="UniProtKB-KW"/>
</dbReference>
<dbReference type="EMBL" id="JAQQAF010000003">
    <property type="protein sequence ID" value="KAJ8500258.1"/>
    <property type="molecule type" value="Genomic_DNA"/>
</dbReference>
<feature type="transmembrane region" description="Helical" evidence="15">
    <location>
        <begin position="309"/>
        <end position="328"/>
    </location>
</feature>
<dbReference type="FunFam" id="3.30.70.600:FF:000002">
    <property type="entry name" value="40S ribosomal protein S20"/>
    <property type="match status" value="1"/>
</dbReference>
<proteinExistence type="inferred from homology"/>
<dbReference type="InterPro" id="IPR057291">
    <property type="entry name" value="CHX17_2nd"/>
</dbReference>
<keyword evidence="13" id="KW-0687">Ribonucleoprotein</keyword>
<dbReference type="Gene3D" id="3.40.50.12370">
    <property type="match status" value="1"/>
</dbReference>
<dbReference type="Proteomes" id="UP001222027">
    <property type="component" value="Unassembled WGS sequence"/>
</dbReference>
<evidence type="ECO:0000256" key="10">
    <source>
        <dbReference type="ARBA" id="ARBA00022989"/>
    </source>
</evidence>
<dbReference type="Gene3D" id="1.20.1530.20">
    <property type="match status" value="1"/>
</dbReference>
<dbReference type="GO" id="GO:0009941">
    <property type="term" value="C:chloroplast envelope"/>
    <property type="evidence" value="ECO:0007669"/>
    <property type="project" value="UniProtKB-SubCell"/>
</dbReference>
<accession>A0AAV8R897</accession>
<evidence type="ECO:0000256" key="7">
    <source>
        <dbReference type="ARBA" id="ARBA00022692"/>
    </source>
</evidence>
<dbReference type="InterPro" id="IPR018268">
    <property type="entry name" value="Ribosomal_uS10_CS"/>
</dbReference>
<dbReference type="InterPro" id="IPR057290">
    <property type="entry name" value="CHX17_C"/>
</dbReference>
<evidence type="ECO:0000256" key="14">
    <source>
        <dbReference type="ARBA" id="ARBA00038341"/>
    </source>
</evidence>
<dbReference type="GO" id="GO:0015297">
    <property type="term" value="F:antiporter activity"/>
    <property type="evidence" value="ECO:0007669"/>
    <property type="project" value="InterPro"/>
</dbReference>
<dbReference type="InterPro" id="IPR050794">
    <property type="entry name" value="CPA2_transporter"/>
</dbReference>
<dbReference type="AlphaFoldDB" id="A0AAV8R897"/>
<dbReference type="PRINTS" id="PR00971">
    <property type="entry name" value="RIBOSOMALS10"/>
</dbReference>
<dbReference type="Pfam" id="PF00338">
    <property type="entry name" value="Ribosomal_S10"/>
    <property type="match status" value="1"/>
</dbReference>
<dbReference type="PANTHER" id="PTHR32468:SF102">
    <property type="entry name" value="OS08G0117800 PROTEIN"/>
    <property type="match status" value="1"/>
</dbReference>
<comment type="caution">
    <text evidence="17">The sequence shown here is derived from an EMBL/GenBank/DDBJ whole genome shotgun (WGS) entry which is preliminary data.</text>
</comment>
<dbReference type="GO" id="GO:0006885">
    <property type="term" value="P:regulation of pH"/>
    <property type="evidence" value="ECO:0007669"/>
    <property type="project" value="TreeGrafter"/>
</dbReference>
<dbReference type="GO" id="GO:0003723">
    <property type="term" value="F:RNA binding"/>
    <property type="evidence" value="ECO:0007669"/>
    <property type="project" value="InterPro"/>
</dbReference>
<dbReference type="PROSITE" id="PS00361">
    <property type="entry name" value="RIBOSOMAL_S10"/>
    <property type="match status" value="1"/>
</dbReference>
<evidence type="ECO:0000256" key="11">
    <source>
        <dbReference type="ARBA" id="ARBA00023065"/>
    </source>
</evidence>
<keyword evidence="7 15" id="KW-0812">Transmembrane</keyword>
<feature type="transmembrane region" description="Helical" evidence="15">
    <location>
        <begin position="247"/>
        <end position="272"/>
    </location>
</feature>
<feature type="transmembrane region" description="Helical" evidence="15">
    <location>
        <begin position="52"/>
        <end position="71"/>
    </location>
</feature>
<comment type="subcellular location">
    <subcellularLocation>
        <location evidence="3">Membrane</location>
        <topology evidence="3">Multi-pass membrane protein</topology>
    </subcellularLocation>
    <subcellularLocation>
        <location evidence="2">Plastid</location>
        <location evidence="2">Chloroplast envelope</location>
    </subcellularLocation>
</comment>
<dbReference type="SMART" id="SM01403">
    <property type="entry name" value="Ribosomal_S10"/>
    <property type="match status" value="1"/>
</dbReference>
<comment type="similarity">
    <text evidence="4">Belongs to the universal ribosomal protein uS10 family.</text>
</comment>
<organism evidence="17 18">
    <name type="scientific">Ensete ventricosum</name>
    <name type="common">Abyssinian banana</name>
    <name type="synonym">Musa ensete</name>
    <dbReference type="NCBI Taxonomy" id="4639"/>
    <lineage>
        <taxon>Eukaryota</taxon>
        <taxon>Viridiplantae</taxon>
        <taxon>Streptophyta</taxon>
        <taxon>Embryophyta</taxon>
        <taxon>Tracheophyta</taxon>
        <taxon>Spermatophyta</taxon>
        <taxon>Magnoliopsida</taxon>
        <taxon>Liliopsida</taxon>
        <taxon>Zingiberales</taxon>
        <taxon>Musaceae</taxon>
        <taxon>Ensete</taxon>
    </lineage>
</organism>
<dbReference type="GO" id="GO:1902600">
    <property type="term" value="P:proton transmembrane transport"/>
    <property type="evidence" value="ECO:0007669"/>
    <property type="project" value="InterPro"/>
</dbReference>
<keyword evidence="6" id="KW-0633">Potassium transport</keyword>
<dbReference type="PANTHER" id="PTHR32468">
    <property type="entry name" value="CATION/H + ANTIPORTER"/>
    <property type="match status" value="1"/>
</dbReference>
<evidence type="ECO:0000256" key="2">
    <source>
        <dbReference type="ARBA" id="ARBA00004119"/>
    </source>
</evidence>
<protein>
    <recommendedName>
        <fullName evidence="16">Small ribosomal subunit protein uS10 domain-containing protein</fullName>
    </recommendedName>
</protein>
<feature type="transmembrane region" description="Helical" evidence="15">
    <location>
        <begin position="115"/>
        <end position="132"/>
    </location>
</feature>
<feature type="transmembrane region" description="Helical" evidence="15">
    <location>
        <begin position="144"/>
        <end position="166"/>
    </location>
</feature>
<dbReference type="InterPro" id="IPR001848">
    <property type="entry name" value="Ribosomal_uS10"/>
</dbReference>
<evidence type="ECO:0000256" key="1">
    <source>
        <dbReference type="ARBA" id="ARBA00003198"/>
    </source>
</evidence>
<feature type="transmembrane region" description="Helical" evidence="15">
    <location>
        <begin position="212"/>
        <end position="235"/>
    </location>
</feature>
<dbReference type="GO" id="GO:0006412">
    <property type="term" value="P:translation"/>
    <property type="evidence" value="ECO:0007669"/>
    <property type="project" value="InterPro"/>
</dbReference>
<feature type="transmembrane region" description="Helical" evidence="15">
    <location>
        <begin position="363"/>
        <end position="383"/>
    </location>
</feature>
<keyword evidence="8" id="KW-0630">Potassium</keyword>
<dbReference type="Pfam" id="PF23259">
    <property type="entry name" value="CHX17_C"/>
    <property type="match status" value="1"/>
</dbReference>
<dbReference type="GO" id="GO:0003735">
    <property type="term" value="F:structural constituent of ribosome"/>
    <property type="evidence" value="ECO:0007669"/>
    <property type="project" value="InterPro"/>
</dbReference>
<keyword evidence="10 15" id="KW-1133">Transmembrane helix</keyword>
<feature type="transmembrane region" description="Helical" evidence="15">
    <location>
        <begin position="284"/>
        <end position="303"/>
    </location>
</feature>
<feature type="domain" description="Small ribosomal subunit protein uS10" evidence="16">
    <location>
        <begin position="859"/>
        <end position="948"/>
    </location>
</feature>
<feature type="transmembrane region" description="Helical" evidence="15">
    <location>
        <begin position="178"/>
        <end position="200"/>
    </location>
</feature>
<dbReference type="HAMAP" id="MF_00508">
    <property type="entry name" value="Ribosomal_uS10"/>
    <property type="match status" value="1"/>
</dbReference>
<feature type="transmembrane region" description="Helical" evidence="15">
    <location>
        <begin position="426"/>
        <end position="449"/>
    </location>
</feature>
<dbReference type="InterPro" id="IPR006153">
    <property type="entry name" value="Cation/H_exchanger_TM"/>
</dbReference>
<keyword evidence="9" id="KW-0689">Ribosomal protein</keyword>
<name>A0AAV8R897_ENSVE</name>
<evidence type="ECO:0000256" key="6">
    <source>
        <dbReference type="ARBA" id="ARBA00022538"/>
    </source>
</evidence>
<dbReference type="Gene3D" id="3.30.70.600">
    <property type="entry name" value="Ribosomal protein S10 domain"/>
    <property type="match status" value="1"/>
</dbReference>
<evidence type="ECO:0000259" key="16">
    <source>
        <dbReference type="SMART" id="SM01403"/>
    </source>
</evidence>
<dbReference type="Pfam" id="PF23256">
    <property type="entry name" value="CHX17_2nd"/>
    <property type="match status" value="1"/>
</dbReference>
<keyword evidence="5" id="KW-0813">Transport</keyword>